<organism evidence="2 3">
    <name type="scientific">Flavobacterium luminosum</name>
    <dbReference type="NCBI Taxonomy" id="2949086"/>
    <lineage>
        <taxon>Bacteria</taxon>
        <taxon>Pseudomonadati</taxon>
        <taxon>Bacteroidota</taxon>
        <taxon>Flavobacteriia</taxon>
        <taxon>Flavobacteriales</taxon>
        <taxon>Flavobacteriaceae</taxon>
        <taxon>Flavobacterium</taxon>
    </lineage>
</organism>
<keyword evidence="1" id="KW-0732">Signal</keyword>
<evidence type="ECO:0000256" key="1">
    <source>
        <dbReference type="SAM" id="SignalP"/>
    </source>
</evidence>
<name>A0ABT0TQ22_9FLAO</name>
<keyword evidence="3" id="KW-1185">Reference proteome</keyword>
<feature type="chain" id="PRO_5046353091" evidence="1">
    <location>
        <begin position="23"/>
        <end position="156"/>
    </location>
</feature>
<protein>
    <submittedName>
        <fullName evidence="2">Uncharacterized protein</fullName>
    </submittedName>
</protein>
<dbReference type="RefSeq" id="WP_250593050.1">
    <property type="nucleotide sequence ID" value="NZ_JAMLJM010000007.1"/>
</dbReference>
<feature type="signal peptide" evidence="1">
    <location>
        <begin position="1"/>
        <end position="22"/>
    </location>
</feature>
<dbReference type="EMBL" id="JAMLJM010000007">
    <property type="protein sequence ID" value="MCL9809598.1"/>
    <property type="molecule type" value="Genomic_DNA"/>
</dbReference>
<dbReference type="Proteomes" id="UP001317191">
    <property type="component" value="Unassembled WGS sequence"/>
</dbReference>
<sequence>MKTKLSLLFTVFAFLFIHQLKAQTSCTLTLTNVKTKKSINICTKIDPDKVEAILGKAITLDKEIEEKDEPAIFYFTYDGLTMVMQNNQFKNVTITNKKWKLNGFTIGTLFEEIEAKHEQLKKIYAADYKFKVSGSTAFIFLDVDNLKNVKRIGVEF</sequence>
<comment type="caution">
    <text evidence="2">The sequence shown here is derived from an EMBL/GenBank/DDBJ whole genome shotgun (WGS) entry which is preliminary data.</text>
</comment>
<evidence type="ECO:0000313" key="2">
    <source>
        <dbReference type="EMBL" id="MCL9809598.1"/>
    </source>
</evidence>
<reference evidence="2 3" key="1">
    <citation type="submission" date="2022-05" db="EMBL/GenBank/DDBJ databases">
        <title>Flavobacterium sp., isolated from activated sludge.</title>
        <authorList>
            <person name="Ran Q."/>
        </authorList>
    </citation>
    <scope>NUCLEOTIDE SEQUENCE [LARGE SCALE GENOMIC DNA]</scope>
    <source>
        <strain evidence="2 3">HXWNR70</strain>
    </source>
</reference>
<gene>
    <name evidence="2" type="ORF">NAT50_09535</name>
</gene>
<accession>A0ABT0TQ22</accession>
<proteinExistence type="predicted"/>
<evidence type="ECO:0000313" key="3">
    <source>
        <dbReference type="Proteomes" id="UP001317191"/>
    </source>
</evidence>